<keyword evidence="1" id="KW-1133">Transmembrane helix</keyword>
<feature type="transmembrane region" description="Helical" evidence="1">
    <location>
        <begin position="20"/>
        <end position="41"/>
    </location>
</feature>
<evidence type="ECO:0000313" key="2">
    <source>
        <dbReference type="EMBL" id="QEG20931.1"/>
    </source>
</evidence>
<dbReference type="OrthoDB" id="292498at2"/>
<sequence length="420" mass="46264">MLSDFPPNRKTSDLNRNTLALRLICILVAVVSIGSLLHFNVQSETQVAQLQGLIPDELTADPLSADDHELVEGLAGTVSAMEWLGPLAPIAISPFFGLACLCGISQYGGDWLPLNAFVSDNPVLQNPAVLWTFVILTVVTSLPRLTKVSKPIGQAIDQLEAWSGIIAIIVIRVASATSDPVGDTTAMAMVPVFECGFVSMSADVLFSIAAIINILVINTIKFFFEVSVWLMPFPFVDAMLEAANKSACAALMAVYAWSPFWATMLNLVIFLACLWAFRWVKRQVTYMRSILFDPVWAMVQKSWAEPKKNSLTVFPQYEIGPFAARERLSLSDVGDSWLLIQSRMLLPSRSFAIPKDQHQLLIHPGMIVNKICIEGSEPGTLLFTRRFNDHLPKLAGLLNMTLAEKEEQLPSVSDLVLDSQ</sequence>
<keyword evidence="3" id="KW-1185">Reference proteome</keyword>
<name>A0A5B9PD13_9BACT</name>
<keyword evidence="1" id="KW-0472">Membrane</keyword>
<feature type="transmembrane region" description="Helical" evidence="1">
    <location>
        <begin position="260"/>
        <end position="280"/>
    </location>
</feature>
<dbReference type="Proteomes" id="UP000322214">
    <property type="component" value="Chromosome"/>
</dbReference>
<gene>
    <name evidence="2" type="ORF">MFFC18_07820</name>
</gene>
<accession>A0A5B9PD13</accession>
<evidence type="ECO:0000256" key="1">
    <source>
        <dbReference type="SAM" id="Phobius"/>
    </source>
</evidence>
<feature type="transmembrane region" description="Helical" evidence="1">
    <location>
        <begin position="197"/>
        <end position="215"/>
    </location>
</feature>
<feature type="transmembrane region" description="Helical" evidence="1">
    <location>
        <begin position="222"/>
        <end position="240"/>
    </location>
</feature>
<reference evidence="2 3" key="1">
    <citation type="submission" date="2019-08" db="EMBL/GenBank/DDBJ databases">
        <title>Deep-cultivation of Planctomycetes and their phenomic and genomic characterization uncovers novel biology.</title>
        <authorList>
            <person name="Wiegand S."/>
            <person name="Jogler M."/>
            <person name="Boedeker C."/>
            <person name="Pinto D."/>
            <person name="Vollmers J."/>
            <person name="Rivas-Marin E."/>
            <person name="Kohn T."/>
            <person name="Peeters S.H."/>
            <person name="Heuer A."/>
            <person name="Rast P."/>
            <person name="Oberbeckmann S."/>
            <person name="Bunk B."/>
            <person name="Jeske O."/>
            <person name="Meyerdierks A."/>
            <person name="Storesund J.E."/>
            <person name="Kallscheuer N."/>
            <person name="Luecker S."/>
            <person name="Lage O.M."/>
            <person name="Pohl T."/>
            <person name="Merkel B.J."/>
            <person name="Hornburger P."/>
            <person name="Mueller R.-W."/>
            <person name="Bruemmer F."/>
            <person name="Labrenz M."/>
            <person name="Spormann A.M."/>
            <person name="Op den Camp H."/>
            <person name="Overmann J."/>
            <person name="Amann R."/>
            <person name="Jetten M.S.M."/>
            <person name="Mascher T."/>
            <person name="Medema M.H."/>
            <person name="Devos D.P."/>
            <person name="Kaster A.-K."/>
            <person name="Ovreas L."/>
            <person name="Rohde M."/>
            <person name="Galperin M.Y."/>
            <person name="Jogler C."/>
        </authorList>
    </citation>
    <scope>NUCLEOTIDE SEQUENCE [LARGE SCALE GENOMIC DNA]</scope>
    <source>
        <strain evidence="2 3">FC18</strain>
    </source>
</reference>
<feature type="transmembrane region" description="Helical" evidence="1">
    <location>
        <begin position="159"/>
        <end position="177"/>
    </location>
</feature>
<proteinExistence type="predicted"/>
<organism evidence="2 3">
    <name type="scientific">Mariniblastus fucicola</name>
    <dbReference type="NCBI Taxonomy" id="980251"/>
    <lineage>
        <taxon>Bacteria</taxon>
        <taxon>Pseudomonadati</taxon>
        <taxon>Planctomycetota</taxon>
        <taxon>Planctomycetia</taxon>
        <taxon>Pirellulales</taxon>
        <taxon>Pirellulaceae</taxon>
        <taxon>Mariniblastus</taxon>
    </lineage>
</organism>
<protein>
    <submittedName>
        <fullName evidence="2">Uncharacterized protein</fullName>
    </submittedName>
</protein>
<dbReference type="RefSeq" id="WP_148618619.1">
    <property type="nucleotide sequence ID" value="NZ_CP042912.1"/>
</dbReference>
<feature type="transmembrane region" description="Helical" evidence="1">
    <location>
        <begin position="87"/>
        <end position="108"/>
    </location>
</feature>
<dbReference type="EMBL" id="CP042912">
    <property type="protein sequence ID" value="QEG20931.1"/>
    <property type="molecule type" value="Genomic_DNA"/>
</dbReference>
<dbReference type="KEGG" id="mff:MFFC18_07820"/>
<keyword evidence="1" id="KW-0812">Transmembrane</keyword>
<feature type="transmembrane region" description="Helical" evidence="1">
    <location>
        <begin position="128"/>
        <end position="147"/>
    </location>
</feature>
<dbReference type="AlphaFoldDB" id="A0A5B9PD13"/>
<evidence type="ECO:0000313" key="3">
    <source>
        <dbReference type="Proteomes" id="UP000322214"/>
    </source>
</evidence>